<evidence type="ECO:0000256" key="4">
    <source>
        <dbReference type="ARBA" id="ARBA00023277"/>
    </source>
</evidence>
<dbReference type="InterPro" id="IPR017853">
    <property type="entry name" value="GH"/>
</dbReference>
<dbReference type="AlphaFoldDB" id="A0AA37Q7N1"/>
<dbReference type="Gene3D" id="2.60.40.10">
    <property type="entry name" value="Immunoglobulins"/>
    <property type="match status" value="1"/>
</dbReference>
<comment type="subunit">
    <text evidence="1 6">Homodimer.</text>
</comment>
<evidence type="ECO:0000256" key="3">
    <source>
        <dbReference type="ARBA" id="ARBA00022679"/>
    </source>
</evidence>
<evidence type="ECO:0000256" key="5">
    <source>
        <dbReference type="ARBA" id="ARBA00048735"/>
    </source>
</evidence>
<evidence type="ECO:0000259" key="8">
    <source>
        <dbReference type="SMART" id="SM00642"/>
    </source>
</evidence>
<dbReference type="GO" id="GO:0016758">
    <property type="term" value="F:hexosyltransferase activity"/>
    <property type="evidence" value="ECO:0007669"/>
    <property type="project" value="UniProtKB-UniRule"/>
</dbReference>
<feature type="active site" description="Nucleophile" evidence="6">
    <location>
        <position position="415"/>
    </location>
</feature>
<dbReference type="InterPro" id="IPR006047">
    <property type="entry name" value="GH13_cat_dom"/>
</dbReference>
<dbReference type="InterPro" id="IPR026585">
    <property type="entry name" value="GlgE"/>
</dbReference>
<dbReference type="Gene3D" id="2.60.40.1180">
    <property type="entry name" value="Golgi alpha-mannosidase II"/>
    <property type="match status" value="1"/>
</dbReference>
<dbReference type="InterPro" id="IPR021828">
    <property type="entry name" value="GlgE_dom_N/S"/>
</dbReference>
<feature type="binding site" evidence="6">
    <location>
        <begin position="556"/>
        <end position="557"/>
    </location>
    <ligand>
        <name>alpha-maltose 1-phosphate</name>
        <dbReference type="ChEBI" id="CHEBI:63576"/>
    </ligand>
</feature>
<feature type="active site" description="Proton donor" evidence="6">
    <location>
        <position position="444"/>
    </location>
</feature>
<feature type="region of interest" description="Disordered" evidence="7">
    <location>
        <begin position="684"/>
        <end position="703"/>
    </location>
</feature>
<gene>
    <name evidence="9" type="primary">glgE2</name>
    <name evidence="6" type="synonym">glgE</name>
    <name evidence="9" type="ORF">rosag_45830</name>
</gene>
<keyword evidence="2 6" id="KW-0328">Glycosyltransferase</keyword>
<dbReference type="CDD" id="cd11344">
    <property type="entry name" value="AmyAc_GlgE_like"/>
    <property type="match status" value="1"/>
</dbReference>
<dbReference type="Gene3D" id="1.20.58.80">
    <property type="entry name" value="Phosphotransferase system, lactose/cellobiose-type IIA subunit"/>
    <property type="match status" value="1"/>
</dbReference>
<feature type="binding site" evidence="6">
    <location>
        <position position="284"/>
    </location>
    <ligand>
        <name>alpha-maltose 1-phosphate</name>
        <dbReference type="ChEBI" id="CHEBI:63576"/>
    </ligand>
</feature>
<keyword evidence="10" id="KW-1185">Reference proteome</keyword>
<feature type="domain" description="Glycosyl hydrolase family 13 catalytic" evidence="8">
    <location>
        <begin position="236"/>
        <end position="581"/>
    </location>
</feature>
<feature type="region of interest" description="Disordered" evidence="7">
    <location>
        <begin position="1"/>
        <end position="36"/>
    </location>
</feature>
<dbReference type="GO" id="GO:0030979">
    <property type="term" value="P:alpha-glucan biosynthetic process"/>
    <property type="evidence" value="ECO:0007669"/>
    <property type="project" value="UniProtKB-UniRule"/>
</dbReference>
<protein>
    <recommendedName>
        <fullName evidence="6">Alpha-1,4-glucan:maltose-1-phosphate maltosyltransferase</fullName>
        <shortName evidence="6">GMPMT</shortName>
        <ecNumber evidence="6">2.4.99.16</ecNumber>
    </recommendedName>
    <alternativeName>
        <fullName evidence="6">(1-&gt;4)-alpha-D-glucan:maltose-1-phosphate alpha-D-maltosyltransferase</fullName>
    </alternativeName>
</protein>
<evidence type="ECO:0000256" key="6">
    <source>
        <dbReference type="HAMAP-Rule" id="MF_02124"/>
    </source>
</evidence>
<dbReference type="Pfam" id="PF21702">
    <property type="entry name" value="GLGE_C"/>
    <property type="match status" value="1"/>
</dbReference>
<keyword evidence="3 6" id="KW-0808">Transferase</keyword>
<feature type="site" description="Transition state stabilizer" evidence="6">
    <location>
        <position position="502"/>
    </location>
</feature>
<dbReference type="Proteomes" id="UP001161325">
    <property type="component" value="Unassembled WGS sequence"/>
</dbReference>
<feature type="binding site" evidence="6">
    <location>
        <position position="344"/>
    </location>
    <ligand>
        <name>alpha-maltose 1-phosphate</name>
        <dbReference type="ChEBI" id="CHEBI:63576"/>
    </ligand>
</feature>
<dbReference type="HAMAP" id="MF_02124">
    <property type="entry name" value="GlgE"/>
    <property type="match status" value="1"/>
</dbReference>
<feature type="binding site" evidence="6">
    <location>
        <position position="416"/>
    </location>
    <ligand>
        <name>alpha-maltose 1-phosphate</name>
        <dbReference type="ChEBI" id="CHEBI:63576"/>
    </ligand>
</feature>
<comment type="similarity">
    <text evidence="6">Belongs to the glycosyl hydrolase 13 family. GlgE subfamily.</text>
</comment>
<dbReference type="Pfam" id="PF11896">
    <property type="entry name" value="GlgE_dom_N_S"/>
    <property type="match status" value="1"/>
</dbReference>
<dbReference type="InterPro" id="IPR013783">
    <property type="entry name" value="Ig-like_fold"/>
</dbReference>
<dbReference type="EMBL" id="BRXS01000007">
    <property type="protein sequence ID" value="GLC28070.1"/>
    <property type="molecule type" value="Genomic_DNA"/>
</dbReference>
<evidence type="ECO:0000313" key="9">
    <source>
        <dbReference type="EMBL" id="GLC28070.1"/>
    </source>
</evidence>
<comment type="caution">
    <text evidence="9">The sequence shown here is derived from an EMBL/GenBank/DDBJ whole genome shotgun (WGS) entry which is preliminary data.</text>
</comment>
<evidence type="ECO:0000256" key="1">
    <source>
        <dbReference type="ARBA" id="ARBA00011738"/>
    </source>
</evidence>
<dbReference type="Gene3D" id="3.20.20.80">
    <property type="entry name" value="Glycosidases"/>
    <property type="match status" value="1"/>
</dbReference>
<feature type="binding site" evidence="6">
    <location>
        <position position="379"/>
    </location>
    <ligand>
        <name>alpha-maltose 1-phosphate</name>
        <dbReference type="ChEBI" id="CHEBI:63576"/>
    </ligand>
</feature>
<dbReference type="InterPro" id="IPR013780">
    <property type="entry name" value="Glyco_hydro_b"/>
</dbReference>
<feature type="compositionally biased region" description="Low complexity" evidence="7">
    <location>
        <begin position="25"/>
        <end position="36"/>
    </location>
</feature>
<dbReference type="InterPro" id="IPR049171">
    <property type="entry name" value="GLGE_C"/>
</dbReference>
<dbReference type="EC" id="2.4.99.16" evidence="6"/>
<evidence type="ECO:0000313" key="10">
    <source>
        <dbReference type="Proteomes" id="UP001161325"/>
    </source>
</evidence>
<dbReference type="PANTHER" id="PTHR47786:SF2">
    <property type="entry name" value="GLYCOSYL HYDROLASE FAMILY 13 CATALYTIC DOMAIN-CONTAINING PROTEIN"/>
    <property type="match status" value="1"/>
</dbReference>
<evidence type="ECO:0000256" key="2">
    <source>
        <dbReference type="ARBA" id="ARBA00022676"/>
    </source>
</evidence>
<proteinExistence type="inferred from homology"/>
<keyword evidence="4 6" id="KW-0119">Carbohydrate metabolism</keyword>
<sequence>MGRPHMHDPAHMTAPKTPPARRAARAAAPAAGATASPPRIVVADVAPSVDDGRFPAKRVLGETCVVTADAFREGHELLRARVRYRGPDGGAWRTAPMTHDPDADRWTGEFPLDALGDWTFTVEAWTDEFGTWLQRLGKRVAAQQPEVATELLDGGAQLQRAARRAPFGAARKRLEAAATLLLDTAQPLDARVAAATDPALATLMEAHAPANDLTTYDRELRVSVERPRAAFAAWYEFFPRSTATEPGRHGTFADAERVLPRIAELGFDVVYLPPIHPIGRTFRKGRNNTLTAEADDVGSPWAIGSEHGGHTAIEPALGTLEDFERFVARARALDLDVALDFALQVSPDHPWVQEHPEWFVKRADGTIAYAENPPKKYQDIYPLDFWSSDREGLWTAARDALLFWIARGVNTFRVDNPHTKPFAFWQWVIAEVRRAHPEVVFLSEAFTRPKKLLHLAKLGFSQSYGYFTWKNEAWEITQWLEEFLAPDVVEYHRGNFFVNTPDILHEFLQTGGRGAFRLRLLLAGTLSPLYGVYSGFELLEHEPVRAGSEEYLNSEKYELRQRDFTAPGNLDEDIRRLNRIRRAEPALQRQDNLTFHRSENEQVLFYRRAGSKGAADLLVAVNLDPRQAHASIVHVPIADMNIADDEPYEVEDLLTGARYTWRGVRNYVRLDPAHEPAHVLRVEARPPRPKAAKATTAGAGGHA</sequence>
<comment type="catalytic activity">
    <reaction evidence="5 6">
        <text>alpha-maltose 1-phosphate + [(1-&gt;4)-alpha-D-glucosyl](n) = [(1-&gt;4)-alpha-D-glucosyl](n+2) + phosphate</text>
        <dbReference type="Rhea" id="RHEA:42692"/>
        <dbReference type="Rhea" id="RHEA-COMP:9584"/>
        <dbReference type="Rhea" id="RHEA-COMP:10183"/>
        <dbReference type="ChEBI" id="CHEBI:15444"/>
        <dbReference type="ChEBI" id="CHEBI:43474"/>
        <dbReference type="ChEBI" id="CHEBI:63576"/>
        <dbReference type="EC" id="2.4.99.16"/>
    </reaction>
</comment>
<dbReference type="PANTHER" id="PTHR47786">
    <property type="entry name" value="ALPHA-1,4-GLUCAN:MALTOSE-1-PHOSPHATE MALTOSYLTRANSFERASE"/>
    <property type="match status" value="1"/>
</dbReference>
<accession>A0AA37Q7N1</accession>
<evidence type="ECO:0000256" key="7">
    <source>
        <dbReference type="SAM" id="MobiDB-lite"/>
    </source>
</evidence>
<reference evidence="9" key="1">
    <citation type="submission" date="2022-08" db="EMBL/GenBank/DDBJ databases">
        <title>Draft genome sequencing of Roseisolibacter agri AW1220.</title>
        <authorList>
            <person name="Tobiishi Y."/>
            <person name="Tonouchi A."/>
        </authorList>
    </citation>
    <scope>NUCLEOTIDE SEQUENCE</scope>
    <source>
        <strain evidence="9">AW1220</strain>
    </source>
</reference>
<dbReference type="SUPFAM" id="SSF51445">
    <property type="entry name" value="(Trans)glycosidases"/>
    <property type="match status" value="1"/>
</dbReference>
<feature type="compositionally biased region" description="Basic and acidic residues" evidence="7">
    <location>
        <begin position="1"/>
        <end position="10"/>
    </location>
</feature>
<dbReference type="GO" id="GO:0004553">
    <property type="term" value="F:hydrolase activity, hydrolyzing O-glycosyl compounds"/>
    <property type="evidence" value="ECO:0007669"/>
    <property type="project" value="InterPro"/>
</dbReference>
<organism evidence="9 10">
    <name type="scientific">Roseisolibacter agri</name>
    <dbReference type="NCBI Taxonomy" id="2014610"/>
    <lineage>
        <taxon>Bacteria</taxon>
        <taxon>Pseudomonadati</taxon>
        <taxon>Gemmatimonadota</taxon>
        <taxon>Gemmatimonadia</taxon>
        <taxon>Gemmatimonadales</taxon>
        <taxon>Gemmatimonadaceae</taxon>
        <taxon>Roseisolibacter</taxon>
    </lineage>
</organism>
<name>A0AA37Q7N1_9BACT</name>
<dbReference type="SMART" id="SM00642">
    <property type="entry name" value="Aamy"/>
    <property type="match status" value="1"/>
</dbReference>
<comment type="function">
    <text evidence="6">Maltosyltransferase that uses maltose 1-phosphate (M1P) as the sugar donor to elongate linear or branched alpha-(1-&gt;4)-glucans. Is involved in a branched alpha-glucan biosynthetic pathway from trehalose, together with TreS, Mak and GlgB.</text>
</comment>